<feature type="domain" description="DUF4817" evidence="1">
    <location>
        <begin position="9"/>
        <end position="44"/>
    </location>
</feature>
<evidence type="ECO:0000259" key="1">
    <source>
        <dbReference type="Pfam" id="PF16087"/>
    </source>
</evidence>
<dbReference type="EMBL" id="BGZK01000306">
    <property type="protein sequence ID" value="GBP35638.1"/>
    <property type="molecule type" value="Genomic_DNA"/>
</dbReference>
<dbReference type="InterPro" id="IPR036397">
    <property type="entry name" value="RNaseH_sf"/>
</dbReference>
<proteinExistence type="predicted"/>
<dbReference type="STRING" id="151549.A0A4C1V9Q7"/>
<comment type="caution">
    <text evidence="2">The sequence shown here is derived from an EMBL/GenBank/DDBJ whole genome shotgun (WGS) entry which is preliminary data.</text>
</comment>
<name>A0A4C1V9Q7_EUMVA</name>
<dbReference type="GO" id="GO:0003676">
    <property type="term" value="F:nucleic acid binding"/>
    <property type="evidence" value="ECO:0007669"/>
    <property type="project" value="InterPro"/>
</dbReference>
<dbReference type="PANTHER" id="PTHR47326">
    <property type="entry name" value="TRANSPOSABLE ELEMENT TC3 TRANSPOSASE-LIKE PROTEIN"/>
    <property type="match status" value="1"/>
</dbReference>
<dbReference type="Pfam" id="PF16087">
    <property type="entry name" value="DUF4817"/>
    <property type="match status" value="1"/>
</dbReference>
<dbReference type="OrthoDB" id="7902892at2759"/>
<reference evidence="2 3" key="1">
    <citation type="journal article" date="2019" name="Commun. Biol.">
        <title>The bagworm genome reveals a unique fibroin gene that provides high tensile strength.</title>
        <authorList>
            <person name="Kono N."/>
            <person name="Nakamura H."/>
            <person name="Ohtoshi R."/>
            <person name="Tomita M."/>
            <person name="Numata K."/>
            <person name="Arakawa K."/>
        </authorList>
    </citation>
    <scope>NUCLEOTIDE SEQUENCE [LARGE SCALE GENOMIC DNA]</scope>
</reference>
<organism evidence="2 3">
    <name type="scientific">Eumeta variegata</name>
    <name type="common">Bagworm moth</name>
    <name type="synonym">Eumeta japonica</name>
    <dbReference type="NCBI Taxonomy" id="151549"/>
    <lineage>
        <taxon>Eukaryota</taxon>
        <taxon>Metazoa</taxon>
        <taxon>Ecdysozoa</taxon>
        <taxon>Arthropoda</taxon>
        <taxon>Hexapoda</taxon>
        <taxon>Insecta</taxon>
        <taxon>Pterygota</taxon>
        <taxon>Neoptera</taxon>
        <taxon>Endopterygota</taxon>
        <taxon>Lepidoptera</taxon>
        <taxon>Glossata</taxon>
        <taxon>Ditrysia</taxon>
        <taxon>Tineoidea</taxon>
        <taxon>Psychidae</taxon>
        <taxon>Oiketicinae</taxon>
        <taxon>Eumeta</taxon>
    </lineage>
</organism>
<accession>A0A4C1V9Q7</accession>
<dbReference type="PANTHER" id="PTHR47326:SF1">
    <property type="entry name" value="HTH PSQ-TYPE DOMAIN-CONTAINING PROTEIN"/>
    <property type="match status" value="1"/>
</dbReference>
<evidence type="ECO:0000313" key="3">
    <source>
        <dbReference type="Proteomes" id="UP000299102"/>
    </source>
</evidence>
<sequence>MPLPYTPLEYANMHIIYGECRCNANAASRLYRERYPKSPRYPDYRVFINVHQVISEGRLPSNKSNAGRPRLGRDEQVLAEIENNATTSVRAIEAAMEIPKSSAHRSLKRHKLHPYHFKRVQTLLSRNCPKRVAFCRAILQKHKEDSQFLDKILWSDKTTCKEDGYFNLHNLHSWSNENPDLMRQDKSQYQFKVNLWTCILNGKVIGTFELQGYLYGNSYLSFLQNDLLELLEDVPLSDIQNMWFQSDGCPAHYARPV</sequence>
<keyword evidence="3" id="KW-1185">Reference proteome</keyword>
<gene>
    <name evidence="2" type="ORF">EVAR_33841_1</name>
</gene>
<dbReference type="Proteomes" id="UP000299102">
    <property type="component" value="Unassembled WGS sequence"/>
</dbReference>
<dbReference type="InterPro" id="IPR032135">
    <property type="entry name" value="DUF4817"/>
</dbReference>
<dbReference type="Gene3D" id="3.30.420.10">
    <property type="entry name" value="Ribonuclease H-like superfamily/Ribonuclease H"/>
    <property type="match status" value="1"/>
</dbReference>
<protein>
    <recommendedName>
        <fullName evidence="1">DUF4817 domain-containing protein</fullName>
    </recommendedName>
</protein>
<dbReference type="AlphaFoldDB" id="A0A4C1V9Q7"/>
<evidence type="ECO:0000313" key="2">
    <source>
        <dbReference type="EMBL" id="GBP35638.1"/>
    </source>
</evidence>